<dbReference type="PROSITE" id="PS50110">
    <property type="entry name" value="RESPONSE_REGULATORY"/>
    <property type="match status" value="1"/>
</dbReference>
<feature type="domain" description="Response regulatory" evidence="10">
    <location>
        <begin position="4"/>
        <end position="117"/>
    </location>
</feature>
<dbReference type="Gene3D" id="6.10.250.690">
    <property type="match status" value="1"/>
</dbReference>
<dbReference type="SUPFAM" id="SSF46894">
    <property type="entry name" value="C-terminal effector domain of the bipartite response regulators"/>
    <property type="match status" value="1"/>
</dbReference>
<proteinExistence type="predicted"/>
<keyword evidence="4" id="KW-0805">Transcription regulation</keyword>
<evidence type="ECO:0000256" key="5">
    <source>
        <dbReference type="ARBA" id="ARBA00023125"/>
    </source>
</evidence>
<dbReference type="Gene3D" id="1.10.10.10">
    <property type="entry name" value="Winged helix-like DNA-binding domain superfamily/Winged helix DNA-binding domain"/>
    <property type="match status" value="1"/>
</dbReference>
<dbReference type="Pfam" id="PF00486">
    <property type="entry name" value="Trans_reg_C"/>
    <property type="match status" value="1"/>
</dbReference>
<evidence type="ECO:0000256" key="8">
    <source>
        <dbReference type="PROSITE-ProRule" id="PRU00169"/>
    </source>
</evidence>
<evidence type="ECO:0000259" key="11">
    <source>
        <dbReference type="PROSITE" id="PS51755"/>
    </source>
</evidence>
<comment type="function">
    <text evidence="7">May play the central regulatory role in sporulation. It may be an element of the effector pathway responsible for the activation of sporulation genes in response to nutritional stress. Spo0A may act in concert with spo0H (a sigma factor) to control the expression of some genes that are critical to the sporulation process.</text>
</comment>
<evidence type="ECO:0000256" key="3">
    <source>
        <dbReference type="ARBA" id="ARBA00023012"/>
    </source>
</evidence>
<evidence type="ECO:0000256" key="6">
    <source>
        <dbReference type="ARBA" id="ARBA00023163"/>
    </source>
</evidence>
<keyword evidence="5 9" id="KW-0238">DNA-binding</keyword>
<comment type="caution">
    <text evidence="12">The sequence shown here is derived from an EMBL/GenBank/DDBJ whole genome shotgun (WGS) entry which is preliminary data.</text>
</comment>
<protein>
    <recommendedName>
        <fullName evidence="1">Stage 0 sporulation protein A homolog</fullName>
    </recommendedName>
</protein>
<dbReference type="PANTHER" id="PTHR48111">
    <property type="entry name" value="REGULATOR OF RPOS"/>
    <property type="match status" value="1"/>
</dbReference>
<accession>A0ABR7ICY0</accession>
<dbReference type="SMART" id="SM00448">
    <property type="entry name" value="REC"/>
    <property type="match status" value="1"/>
</dbReference>
<dbReference type="InterPro" id="IPR036388">
    <property type="entry name" value="WH-like_DNA-bd_sf"/>
</dbReference>
<dbReference type="RefSeq" id="WP_022514337.1">
    <property type="nucleotide sequence ID" value="NZ_JACOQH010000010.1"/>
</dbReference>
<keyword evidence="3" id="KW-0902">Two-component regulatory system</keyword>
<dbReference type="EMBL" id="JACOQH010000010">
    <property type="protein sequence ID" value="MBC5754787.1"/>
    <property type="molecule type" value="Genomic_DNA"/>
</dbReference>
<evidence type="ECO:0000256" key="9">
    <source>
        <dbReference type="PROSITE-ProRule" id="PRU01091"/>
    </source>
</evidence>
<dbReference type="InterPro" id="IPR039420">
    <property type="entry name" value="WalR-like"/>
</dbReference>
<evidence type="ECO:0000256" key="4">
    <source>
        <dbReference type="ARBA" id="ARBA00023015"/>
    </source>
</evidence>
<dbReference type="InterPro" id="IPR016032">
    <property type="entry name" value="Sig_transdc_resp-reg_C-effctor"/>
</dbReference>
<evidence type="ECO:0000313" key="12">
    <source>
        <dbReference type="EMBL" id="MBC5754787.1"/>
    </source>
</evidence>
<evidence type="ECO:0000256" key="2">
    <source>
        <dbReference type="ARBA" id="ARBA00022553"/>
    </source>
</evidence>
<feature type="DNA-binding region" description="OmpR/PhoB-type" evidence="9">
    <location>
        <begin position="127"/>
        <end position="226"/>
    </location>
</feature>
<keyword evidence="2 8" id="KW-0597">Phosphoprotein</keyword>
<keyword evidence="6" id="KW-0804">Transcription</keyword>
<dbReference type="PANTHER" id="PTHR48111:SF40">
    <property type="entry name" value="PHOSPHATE REGULON TRANSCRIPTIONAL REGULATORY PROTEIN PHOB"/>
    <property type="match status" value="1"/>
</dbReference>
<dbReference type="InterPro" id="IPR001867">
    <property type="entry name" value="OmpR/PhoB-type_DNA-bd"/>
</dbReference>
<dbReference type="Proteomes" id="UP000621540">
    <property type="component" value="Unassembled WGS sequence"/>
</dbReference>
<gene>
    <name evidence="12" type="ORF">H8Z76_12345</name>
</gene>
<keyword evidence="13" id="KW-1185">Reference proteome</keyword>
<dbReference type="InterPro" id="IPR001789">
    <property type="entry name" value="Sig_transdc_resp-reg_receiver"/>
</dbReference>
<dbReference type="InterPro" id="IPR011006">
    <property type="entry name" value="CheY-like_superfamily"/>
</dbReference>
<organism evidence="12 13">
    <name type="scientific">Roseburia yibonii</name>
    <dbReference type="NCBI Taxonomy" id="2763063"/>
    <lineage>
        <taxon>Bacteria</taxon>
        <taxon>Bacillati</taxon>
        <taxon>Bacillota</taxon>
        <taxon>Clostridia</taxon>
        <taxon>Lachnospirales</taxon>
        <taxon>Lachnospiraceae</taxon>
        <taxon>Roseburia</taxon>
    </lineage>
</organism>
<dbReference type="SMART" id="SM00862">
    <property type="entry name" value="Trans_reg_C"/>
    <property type="match status" value="1"/>
</dbReference>
<evidence type="ECO:0000256" key="1">
    <source>
        <dbReference type="ARBA" id="ARBA00018672"/>
    </source>
</evidence>
<sequence>MEKKILLVDDDRDLAEIIRDMLKTYGYEVKIVESCEETFEILKKEQFSLMILDINLPDGTGFEVLKELRSVSKVPVIFASARTSEDDKITGLEMGGDDYLAKPYSLKELIARVNALMRRTYGTEERESIYEFGSVRVDIGMRKVERGGKEVKLALKEFDVLAYLCRHKNQVVKKEELLHEVWGAFSEAEIATVAVHIRWLREKLEDNAAEPKWIKTVWGVGYCLCAEEK</sequence>
<dbReference type="PROSITE" id="PS51755">
    <property type="entry name" value="OMPR_PHOB"/>
    <property type="match status" value="1"/>
</dbReference>
<name>A0ABR7ICY0_9FIRM</name>
<feature type="domain" description="OmpR/PhoB-type" evidence="11">
    <location>
        <begin position="127"/>
        <end position="226"/>
    </location>
</feature>
<dbReference type="SUPFAM" id="SSF52172">
    <property type="entry name" value="CheY-like"/>
    <property type="match status" value="1"/>
</dbReference>
<dbReference type="Pfam" id="PF00072">
    <property type="entry name" value="Response_reg"/>
    <property type="match status" value="1"/>
</dbReference>
<feature type="modified residue" description="4-aspartylphosphate" evidence="8">
    <location>
        <position position="53"/>
    </location>
</feature>
<dbReference type="CDD" id="cd00383">
    <property type="entry name" value="trans_reg_C"/>
    <property type="match status" value="1"/>
</dbReference>
<reference evidence="12 13" key="1">
    <citation type="submission" date="2020-08" db="EMBL/GenBank/DDBJ databases">
        <title>Genome public.</title>
        <authorList>
            <person name="Liu C."/>
            <person name="Sun Q."/>
        </authorList>
    </citation>
    <scope>NUCLEOTIDE SEQUENCE [LARGE SCALE GENOMIC DNA]</scope>
    <source>
        <strain evidence="12 13">BX0805</strain>
    </source>
</reference>
<dbReference type="Gene3D" id="3.40.50.2300">
    <property type="match status" value="1"/>
</dbReference>
<evidence type="ECO:0000259" key="10">
    <source>
        <dbReference type="PROSITE" id="PS50110"/>
    </source>
</evidence>
<evidence type="ECO:0000256" key="7">
    <source>
        <dbReference type="ARBA" id="ARBA00024867"/>
    </source>
</evidence>
<evidence type="ECO:0000313" key="13">
    <source>
        <dbReference type="Proteomes" id="UP000621540"/>
    </source>
</evidence>